<protein>
    <submittedName>
        <fullName evidence="1">Uncharacterized protein</fullName>
    </submittedName>
</protein>
<name>A0A2P1CIK9_9CAUD</name>
<sequence length="63" mass="7186">MSNTRVAIPGNVVTTFGRIYEDTTKEALEQHLRFVISGQAANKRTNPIYKREVQRLKRAIAAR</sequence>
<gene>
    <name evidence="1" type="primary">27</name>
    <name evidence="1" type="ORF">PBI_PAJAZA_27</name>
</gene>
<dbReference type="EMBL" id="MG944216">
    <property type="protein sequence ID" value="AVJ51018.1"/>
    <property type="molecule type" value="Genomic_DNA"/>
</dbReference>
<evidence type="ECO:0000313" key="1">
    <source>
        <dbReference type="EMBL" id="AVJ51018.1"/>
    </source>
</evidence>
<proteinExistence type="predicted"/>
<evidence type="ECO:0000313" key="2">
    <source>
        <dbReference type="Proteomes" id="UP000241138"/>
    </source>
</evidence>
<accession>A0A2P1CIK9</accession>
<dbReference type="Proteomes" id="UP000241138">
    <property type="component" value="Segment"/>
</dbReference>
<organism evidence="1 2">
    <name type="scientific">Microbacterium phage Pajaza</name>
    <dbReference type="NCBI Taxonomy" id="2099443"/>
    <lineage>
        <taxon>Viruses</taxon>
        <taxon>Duplodnaviria</taxon>
        <taxon>Heunggongvirae</taxon>
        <taxon>Uroviricota</taxon>
        <taxon>Caudoviricetes</taxon>
        <taxon>Pikminvirus</taxon>
        <taxon>Pikminvirus pikmin</taxon>
    </lineage>
</organism>
<reference evidence="1 2" key="1">
    <citation type="submission" date="2018-02" db="EMBL/GenBank/DDBJ databases">
        <authorList>
            <person name="Zacj K.M."/>
            <person name="Aull H.G."/>
            <person name="Garlena R.A."/>
            <person name="Russell D.A."/>
            <person name="Pope W.H."/>
            <person name="Jacobs-Sera D."/>
            <person name="Hatfull G.F."/>
        </authorList>
    </citation>
    <scope>NUCLEOTIDE SEQUENCE [LARGE SCALE GENOMIC DNA]</scope>
</reference>